<evidence type="ECO:0000259" key="1">
    <source>
        <dbReference type="Pfam" id="PF18739"/>
    </source>
</evidence>
<sequence>MASHTTYHGLWQAPDNTLDSYGYFEIRDDGLRLNMIGIREHAFEVSSHDVGKERGRLRVILPFSDHPNIPTLSAKTAEGKTVSLFDLAFRHSRGEWLGRQRDTAYYEYEPQLALIGERRVDDLSAERFTALSLDLHNFSGWPPGSPFEYEFRDDQPTRHYFVLEYQVPVTSVRVEELHLTLEFRTYFSSAPTGGRHIFDAHGRVTLVPDEPASIHALLELVGRVHILLDLLVGQRLKIKRLGLMTSNIQTVLEDGTEVHEAFELVTSQGRLDDSVDERVTPVFPYEDLGERAPVVFSTWLGAERKLRRAVNAFVVVAFAHDLVLDSQYTDLAGIVESLAREGGKQYYVEKSMFRDVARELRAAIPEDLPETLRSILAARIDTANEHSLQSKATALIEACWPIFADRITLTPFDLAAALANNRHALVHNDEGKKKLLARDGLSLYWLTQAIKWLAYGAIALRLGMDRDTVLARLRERIEETRLKLDYEHFKKGEG</sequence>
<proteinExistence type="predicted"/>
<keyword evidence="4" id="KW-1185">Reference proteome</keyword>
<comment type="caution">
    <text evidence="3">The sequence shown here is derived from an EMBL/GenBank/DDBJ whole genome shotgun (WGS) entry which is preliminary data.</text>
</comment>
<reference evidence="3 4" key="1">
    <citation type="submission" date="2019-10" db="EMBL/GenBank/DDBJ databases">
        <title>Deinococcus sp. isolated from soil.</title>
        <authorList>
            <person name="Li Y."/>
            <person name="Wang J."/>
        </authorList>
    </citation>
    <scope>NUCLEOTIDE SEQUENCE [LARGE SCALE GENOMIC DNA]</scope>
    <source>
        <strain evidence="3 4">SDU3-2</strain>
    </source>
</reference>
<gene>
    <name evidence="3" type="ORF">F8S09_17315</name>
</gene>
<evidence type="ECO:0008006" key="5">
    <source>
        <dbReference type="Google" id="ProtNLM"/>
    </source>
</evidence>
<evidence type="ECO:0000259" key="2">
    <source>
        <dbReference type="Pfam" id="PF18862"/>
    </source>
</evidence>
<protein>
    <recommendedName>
        <fullName evidence="5">ApeA N-terminal domain-containing protein</fullName>
    </recommendedName>
</protein>
<dbReference type="Proteomes" id="UP000484842">
    <property type="component" value="Unassembled WGS sequence"/>
</dbReference>
<dbReference type="EMBL" id="WBSL01000028">
    <property type="protein sequence ID" value="MPY68412.1"/>
    <property type="molecule type" value="Genomic_DNA"/>
</dbReference>
<dbReference type="RefSeq" id="WP_152872677.1">
    <property type="nucleotide sequence ID" value="NZ_WBSL01000028.1"/>
</dbReference>
<dbReference type="Pfam" id="PF18862">
    <property type="entry name" value="ApeA_NTD1"/>
    <property type="match status" value="1"/>
</dbReference>
<name>A0A7X1TTH5_9DEIO</name>
<dbReference type="AlphaFoldDB" id="A0A7X1TTH5"/>
<dbReference type="InterPro" id="IPR041223">
    <property type="entry name" value="ApeA_NTD"/>
</dbReference>
<accession>A0A7X1TTH5</accession>
<organism evidence="3 4">
    <name type="scientific">Deinococcus terrestris</name>
    <dbReference type="NCBI Taxonomy" id="2651870"/>
    <lineage>
        <taxon>Bacteria</taxon>
        <taxon>Thermotogati</taxon>
        <taxon>Deinococcota</taxon>
        <taxon>Deinococci</taxon>
        <taxon>Deinococcales</taxon>
        <taxon>Deinococcaceae</taxon>
        <taxon>Deinococcus</taxon>
    </lineage>
</organism>
<evidence type="ECO:0000313" key="3">
    <source>
        <dbReference type="EMBL" id="MPY68412.1"/>
    </source>
</evidence>
<dbReference type="InterPro" id="IPR041229">
    <property type="entry name" value="HEPN_Apea"/>
</dbReference>
<evidence type="ECO:0000313" key="4">
    <source>
        <dbReference type="Proteomes" id="UP000484842"/>
    </source>
</evidence>
<feature type="domain" description="ApeA N-terminal" evidence="2">
    <location>
        <begin position="7"/>
        <end position="299"/>
    </location>
</feature>
<feature type="domain" description="Apea-like HEPN" evidence="1">
    <location>
        <begin position="331"/>
        <end position="467"/>
    </location>
</feature>
<dbReference type="Pfam" id="PF18739">
    <property type="entry name" value="HEPN_Apea"/>
    <property type="match status" value="1"/>
</dbReference>